<comment type="caution">
    <text evidence="1">The sequence shown here is derived from an EMBL/GenBank/DDBJ whole genome shotgun (WGS) entry which is preliminary data.</text>
</comment>
<dbReference type="Proteomes" id="UP000789920">
    <property type="component" value="Unassembled WGS sequence"/>
</dbReference>
<feature type="non-terminal residue" evidence="1">
    <location>
        <position position="121"/>
    </location>
</feature>
<feature type="non-terminal residue" evidence="1">
    <location>
        <position position="1"/>
    </location>
</feature>
<reference evidence="1" key="1">
    <citation type="submission" date="2021-06" db="EMBL/GenBank/DDBJ databases">
        <authorList>
            <person name="Kallberg Y."/>
            <person name="Tangrot J."/>
            <person name="Rosling A."/>
        </authorList>
    </citation>
    <scope>NUCLEOTIDE SEQUENCE</scope>
    <source>
        <strain evidence="1">MA461A</strain>
    </source>
</reference>
<evidence type="ECO:0000313" key="1">
    <source>
        <dbReference type="EMBL" id="CAG8808632.1"/>
    </source>
</evidence>
<name>A0ACA9RSJ9_9GLOM</name>
<sequence>FSHKDLSVLKGAANTIFRFYREALRSTLNLNDASFKALLKKELDSKENQAQNNEDVSINNNFEDSNKDGDFKDLPINNDSFEDDNIDGSLEDISSNNSGDNLENMLINNIELEESNYNFED</sequence>
<protein>
    <submittedName>
        <fullName evidence="1">24482_t:CDS:1</fullName>
    </submittedName>
</protein>
<evidence type="ECO:0000313" key="2">
    <source>
        <dbReference type="Proteomes" id="UP000789920"/>
    </source>
</evidence>
<keyword evidence="2" id="KW-1185">Reference proteome</keyword>
<proteinExistence type="predicted"/>
<dbReference type="EMBL" id="CAJVQC010069095">
    <property type="protein sequence ID" value="CAG8808632.1"/>
    <property type="molecule type" value="Genomic_DNA"/>
</dbReference>
<organism evidence="1 2">
    <name type="scientific">Racocetra persica</name>
    <dbReference type="NCBI Taxonomy" id="160502"/>
    <lineage>
        <taxon>Eukaryota</taxon>
        <taxon>Fungi</taxon>
        <taxon>Fungi incertae sedis</taxon>
        <taxon>Mucoromycota</taxon>
        <taxon>Glomeromycotina</taxon>
        <taxon>Glomeromycetes</taxon>
        <taxon>Diversisporales</taxon>
        <taxon>Gigasporaceae</taxon>
        <taxon>Racocetra</taxon>
    </lineage>
</organism>
<gene>
    <name evidence="1" type="ORF">RPERSI_LOCUS22671</name>
</gene>
<accession>A0ACA9RSJ9</accession>